<evidence type="ECO:0000313" key="2">
    <source>
        <dbReference type="EMBL" id="ETO22398.1"/>
    </source>
</evidence>
<dbReference type="InterPro" id="IPR016024">
    <property type="entry name" value="ARM-type_fold"/>
</dbReference>
<name>X6N941_RETFI</name>
<evidence type="ECO:0000256" key="1">
    <source>
        <dbReference type="SAM" id="MobiDB-lite"/>
    </source>
</evidence>
<organism evidence="2 3">
    <name type="scientific">Reticulomyxa filosa</name>
    <dbReference type="NCBI Taxonomy" id="46433"/>
    <lineage>
        <taxon>Eukaryota</taxon>
        <taxon>Sar</taxon>
        <taxon>Rhizaria</taxon>
        <taxon>Retaria</taxon>
        <taxon>Foraminifera</taxon>
        <taxon>Monothalamids</taxon>
        <taxon>Reticulomyxidae</taxon>
        <taxon>Reticulomyxa</taxon>
    </lineage>
</organism>
<dbReference type="SUPFAM" id="SSF48371">
    <property type="entry name" value="ARM repeat"/>
    <property type="match status" value="1"/>
</dbReference>
<feature type="region of interest" description="Disordered" evidence="1">
    <location>
        <begin position="427"/>
        <end position="446"/>
    </location>
</feature>
<protein>
    <submittedName>
        <fullName evidence="2">Uncharacterized protein</fullName>
    </submittedName>
</protein>
<dbReference type="AlphaFoldDB" id="X6N941"/>
<feature type="compositionally biased region" description="Basic and acidic residues" evidence="1">
    <location>
        <begin position="427"/>
        <end position="444"/>
    </location>
</feature>
<dbReference type="Proteomes" id="UP000023152">
    <property type="component" value="Unassembled WGS sequence"/>
</dbReference>
<keyword evidence="3" id="KW-1185">Reference proteome</keyword>
<comment type="caution">
    <text evidence="2">The sequence shown here is derived from an EMBL/GenBank/DDBJ whole genome shotgun (WGS) entry which is preliminary data.</text>
</comment>
<evidence type="ECO:0000313" key="3">
    <source>
        <dbReference type="Proteomes" id="UP000023152"/>
    </source>
</evidence>
<gene>
    <name evidence="2" type="ORF">RFI_14801</name>
</gene>
<sequence>IKREYEQRLCTQAVQGLEHATCHSDFLKHFAVIEYIAEMYPALFEQLICVKPSFNATLEKFLKVVPSSMDDFRVFVHISNHVARLLETGDESDAALLKLADHIAQCIRSEYIPWLRSLGGSVAGQEKERMLPTQTNTRVRSEMSAMKTCVVGHMFELLDAWLTFSTRTNVINTKKEHELAFREILHCIVVEMETDLDAQTQQRRWTHAWIHRTTRMYLSLQCLHNVFRSTTSAIVRWRGGTSLGEESAMNTKKTPNPITKNPCQRILVHEQHNILNHLLNIITKTYVTNSFQFFHLFRLGLLCLDCFCSSFVKDTTGICAYRKNISWLLRFFSHRDVVTRTLAVSVLSGLIRSSAADTYSTPLENIILSHSDLGRHLFRAITCSAHALLQAQALDCLNLVLNEYLRCKRPQSRVDMDTRLTELSCMRSKDGTSKKQERERETKTTRPLLSSQASEIIETTIVNQLCKQLNIRKLLYNSYGNALYFKSLLVLIKTLIVFQIGEYNELIHDCVYFAQFQLLLNMKEFKERFVRHFELLDVPVDYKHPKCSEMLCFCLFFFLFWNSSGEDIHRLATGVAIVDIFNCILEKMRDNENHLQNKDRHVESSIETTDKRRWANRSAFCDRIFEEPCFTPILTLLVNICERKEYELVIPIFNFYTNLLEFQPKRFRLAMYKACVPHVRCQHIDPQSQECWFEEFLLEQIAMCLLESEFL</sequence>
<dbReference type="EMBL" id="ASPP01010770">
    <property type="protein sequence ID" value="ETO22398.1"/>
    <property type="molecule type" value="Genomic_DNA"/>
</dbReference>
<proteinExistence type="predicted"/>
<reference evidence="2 3" key="1">
    <citation type="journal article" date="2013" name="Curr. Biol.">
        <title>The Genome of the Foraminiferan Reticulomyxa filosa.</title>
        <authorList>
            <person name="Glockner G."/>
            <person name="Hulsmann N."/>
            <person name="Schleicher M."/>
            <person name="Noegel A.A."/>
            <person name="Eichinger L."/>
            <person name="Gallinger C."/>
            <person name="Pawlowski J."/>
            <person name="Sierra R."/>
            <person name="Euteneuer U."/>
            <person name="Pillet L."/>
            <person name="Moustafa A."/>
            <person name="Platzer M."/>
            <person name="Groth M."/>
            <person name="Szafranski K."/>
            <person name="Schliwa M."/>
        </authorList>
    </citation>
    <scope>NUCLEOTIDE SEQUENCE [LARGE SCALE GENOMIC DNA]</scope>
</reference>
<accession>X6N941</accession>
<feature type="non-terminal residue" evidence="2">
    <location>
        <position position="1"/>
    </location>
</feature>